<accession>A0AAD3DRL3</accession>
<evidence type="ECO:0000313" key="1">
    <source>
        <dbReference type="EMBL" id="GFR45327.1"/>
    </source>
</evidence>
<name>A0AAD3DRL3_9CHLO</name>
<keyword evidence="2" id="KW-1185">Reference proteome</keyword>
<organism evidence="1 2">
    <name type="scientific">Astrephomene gubernaculifera</name>
    <dbReference type="NCBI Taxonomy" id="47775"/>
    <lineage>
        <taxon>Eukaryota</taxon>
        <taxon>Viridiplantae</taxon>
        <taxon>Chlorophyta</taxon>
        <taxon>core chlorophytes</taxon>
        <taxon>Chlorophyceae</taxon>
        <taxon>CS clade</taxon>
        <taxon>Chlamydomonadales</taxon>
        <taxon>Astrephomenaceae</taxon>
        <taxon>Astrephomene</taxon>
    </lineage>
</organism>
<reference evidence="1 2" key="1">
    <citation type="journal article" date="2021" name="Sci. Rep.">
        <title>Genome sequencing of the multicellular alga Astrephomene provides insights into convergent evolution of germ-soma differentiation.</title>
        <authorList>
            <person name="Yamashita S."/>
            <person name="Yamamoto K."/>
            <person name="Matsuzaki R."/>
            <person name="Suzuki S."/>
            <person name="Yamaguchi H."/>
            <person name="Hirooka S."/>
            <person name="Minakuchi Y."/>
            <person name="Miyagishima S."/>
            <person name="Kawachi M."/>
            <person name="Toyoda A."/>
            <person name="Nozaki H."/>
        </authorList>
    </citation>
    <scope>NUCLEOTIDE SEQUENCE [LARGE SCALE GENOMIC DNA]</scope>
    <source>
        <strain evidence="1 2">NIES-4017</strain>
    </source>
</reference>
<protein>
    <submittedName>
        <fullName evidence="1">Uncharacterized protein</fullName>
    </submittedName>
</protein>
<sequence>SPAGGLHGGSGGGAALVGEALRSRLRAHCLGLARRLPAGGEAAPAARRAATDALRLALQLQLPVEELLEAVMPQQVAGAAAEAGAAVAGQGADTAAAAAAAGAVFYENFKAIVNRAFLFHAD</sequence>
<dbReference type="AlphaFoldDB" id="A0AAD3DRL3"/>
<feature type="non-terminal residue" evidence="1">
    <location>
        <position position="122"/>
    </location>
</feature>
<comment type="caution">
    <text evidence="1">The sequence shown here is derived from an EMBL/GenBank/DDBJ whole genome shotgun (WGS) entry which is preliminary data.</text>
</comment>
<gene>
    <name evidence="1" type="ORF">Agub_g6694</name>
</gene>
<feature type="non-terminal residue" evidence="1">
    <location>
        <position position="1"/>
    </location>
</feature>
<proteinExistence type="predicted"/>
<dbReference type="EMBL" id="BMAR01000009">
    <property type="protein sequence ID" value="GFR45327.1"/>
    <property type="molecule type" value="Genomic_DNA"/>
</dbReference>
<evidence type="ECO:0000313" key="2">
    <source>
        <dbReference type="Proteomes" id="UP001054857"/>
    </source>
</evidence>
<dbReference type="Proteomes" id="UP001054857">
    <property type="component" value="Unassembled WGS sequence"/>
</dbReference>